<dbReference type="AlphaFoldDB" id="A0A0D0JD34"/>
<accession>A0A0D0JD34</accession>
<dbReference type="SUPFAM" id="SSF51735">
    <property type="entry name" value="NAD(P)-binding Rossmann-fold domains"/>
    <property type="match status" value="1"/>
</dbReference>
<dbReference type="OrthoDB" id="9785826at2"/>
<dbReference type="Gene3D" id="3.40.50.720">
    <property type="entry name" value="NAD(P)-binding Rossmann-like Domain"/>
    <property type="match status" value="1"/>
</dbReference>
<proteinExistence type="predicted"/>
<dbReference type="Proteomes" id="UP000035017">
    <property type="component" value="Unassembled WGS sequence"/>
</dbReference>
<dbReference type="CDD" id="cd05325">
    <property type="entry name" value="carb_red_sniffer_like_SDR_c"/>
    <property type="match status" value="1"/>
</dbReference>
<evidence type="ECO:0000313" key="1">
    <source>
        <dbReference type="EMBL" id="KIQ03882.1"/>
    </source>
</evidence>
<protein>
    <submittedName>
        <fullName evidence="1">C factor</fullName>
    </submittedName>
</protein>
<name>A0A0D0JD34_AGRTU</name>
<reference evidence="1 2" key="1">
    <citation type="submission" date="2014-12" db="EMBL/GenBank/DDBJ databases">
        <title>16Stimator: statistical estimation of ribosomal gene copy numbers from draft genome assemblies.</title>
        <authorList>
            <person name="Perisin M.A."/>
            <person name="Vetter M."/>
            <person name="Gilbert J.A."/>
            <person name="Bergelson J."/>
        </authorList>
    </citation>
    <scope>NUCLEOTIDE SEQUENCE [LARGE SCALE GENOMIC DNA]</scope>
    <source>
        <strain evidence="1 2">MEJ076</strain>
    </source>
</reference>
<gene>
    <name evidence="1" type="ORF">RU07_07040</name>
</gene>
<comment type="caution">
    <text evidence="1">The sequence shown here is derived from an EMBL/GenBank/DDBJ whole genome shotgun (WGS) entry which is preliminary data.</text>
</comment>
<dbReference type="EMBL" id="JXQV01000006">
    <property type="protein sequence ID" value="KIQ03882.1"/>
    <property type="molecule type" value="Genomic_DNA"/>
</dbReference>
<dbReference type="PANTHER" id="PTHR45458:SF1">
    <property type="entry name" value="SHORT CHAIN DEHYDROGENASE"/>
    <property type="match status" value="1"/>
</dbReference>
<dbReference type="PANTHER" id="PTHR45458">
    <property type="entry name" value="SHORT-CHAIN DEHYDROGENASE/REDUCTASE SDR"/>
    <property type="match status" value="1"/>
</dbReference>
<dbReference type="InterPro" id="IPR052184">
    <property type="entry name" value="SDR_enzymes"/>
</dbReference>
<organism evidence="1 2">
    <name type="scientific">Agrobacterium tumefaciens</name>
    <dbReference type="NCBI Taxonomy" id="358"/>
    <lineage>
        <taxon>Bacteria</taxon>
        <taxon>Pseudomonadati</taxon>
        <taxon>Pseudomonadota</taxon>
        <taxon>Alphaproteobacteria</taxon>
        <taxon>Hyphomicrobiales</taxon>
        <taxon>Rhizobiaceae</taxon>
        <taxon>Rhizobium/Agrobacterium group</taxon>
        <taxon>Agrobacterium</taxon>
        <taxon>Agrobacterium tumefaciens complex</taxon>
    </lineage>
</organism>
<evidence type="ECO:0000313" key="2">
    <source>
        <dbReference type="Proteomes" id="UP000035017"/>
    </source>
</evidence>
<dbReference type="GO" id="GO:0016616">
    <property type="term" value="F:oxidoreductase activity, acting on the CH-OH group of donors, NAD or NADP as acceptor"/>
    <property type="evidence" value="ECO:0007669"/>
    <property type="project" value="TreeGrafter"/>
</dbReference>
<sequence length="237" mass="25348">MNEGNACFTSLPAGFGAVVIGASGGIGSALCERLRQEPNLGELFELSRRDDQLDFGDENSIQAAAEKLRGKPIHLVICATGALGVDGNPPEKSLRQLDPDAMLRQFTVNAVGPALIAKHFLPLLHRKERSVVAFLSARVGSIGDNRLGGWISYRASKAALNQIVRTASIEYARTHPELVMAAIHPGTVRTSLSEKYSGSHPTVSADEAALNILTALNALTADRTGSFMAYDGREIPW</sequence>
<dbReference type="InterPro" id="IPR002347">
    <property type="entry name" value="SDR_fam"/>
</dbReference>
<dbReference type="InterPro" id="IPR036291">
    <property type="entry name" value="NAD(P)-bd_dom_sf"/>
</dbReference>
<dbReference type="PRINTS" id="PR00081">
    <property type="entry name" value="GDHRDH"/>
</dbReference>
<dbReference type="Pfam" id="PF00106">
    <property type="entry name" value="adh_short"/>
    <property type="match status" value="1"/>
</dbReference>